<dbReference type="SUPFAM" id="SSF56059">
    <property type="entry name" value="Glutathione synthetase ATP-binding domain-like"/>
    <property type="match status" value="1"/>
</dbReference>
<keyword evidence="1" id="KW-0067">ATP-binding</keyword>
<proteinExistence type="predicted"/>
<dbReference type="STRING" id="644284.Arch_0447"/>
<evidence type="ECO:0000259" key="2">
    <source>
        <dbReference type="PROSITE" id="PS50975"/>
    </source>
</evidence>
<dbReference type="eggNOG" id="COG0189">
    <property type="taxonomic scope" value="Bacteria"/>
</dbReference>
<feature type="domain" description="ATP-grasp" evidence="2">
    <location>
        <begin position="114"/>
        <end position="327"/>
    </location>
</feature>
<dbReference type="AlphaFoldDB" id="D7BMQ1"/>
<dbReference type="PROSITE" id="PS50975">
    <property type="entry name" value="ATP_GRASP"/>
    <property type="match status" value="1"/>
</dbReference>
<dbReference type="InterPro" id="IPR053191">
    <property type="entry name" value="DcsG_Biosynth_Enzyme"/>
</dbReference>
<dbReference type="GO" id="GO:0046872">
    <property type="term" value="F:metal ion binding"/>
    <property type="evidence" value="ECO:0007669"/>
    <property type="project" value="InterPro"/>
</dbReference>
<dbReference type="PANTHER" id="PTHR39217">
    <property type="match status" value="1"/>
</dbReference>
<dbReference type="KEGG" id="ahe:Arch_0447"/>
<accession>D7BMQ1</accession>
<evidence type="ECO:0000313" key="3">
    <source>
        <dbReference type="EMBL" id="ADH92200.1"/>
    </source>
</evidence>
<name>D7BMQ1_ARCHD</name>
<evidence type="ECO:0000256" key="1">
    <source>
        <dbReference type="PROSITE-ProRule" id="PRU00409"/>
    </source>
</evidence>
<dbReference type="Gene3D" id="3.30.470.20">
    <property type="entry name" value="ATP-grasp fold, B domain"/>
    <property type="match status" value="1"/>
</dbReference>
<dbReference type="InterPro" id="IPR011761">
    <property type="entry name" value="ATP-grasp"/>
</dbReference>
<evidence type="ECO:0000313" key="4">
    <source>
        <dbReference type="Proteomes" id="UP000000376"/>
    </source>
</evidence>
<dbReference type="GO" id="GO:0005524">
    <property type="term" value="F:ATP binding"/>
    <property type="evidence" value="ECO:0007669"/>
    <property type="project" value="UniProtKB-UniRule"/>
</dbReference>
<keyword evidence="1" id="KW-0547">Nucleotide-binding</keyword>
<gene>
    <name evidence="3" type="ordered locus">Arch_0447</name>
</gene>
<dbReference type="Proteomes" id="UP000000376">
    <property type="component" value="Chromosome"/>
</dbReference>
<dbReference type="HOGENOM" id="CLU_070819_0_1_11"/>
<protein>
    <recommendedName>
        <fullName evidence="2">ATP-grasp domain-containing protein</fullName>
    </recommendedName>
</protein>
<reference evidence="3 4" key="1">
    <citation type="journal article" date="2010" name="Stand. Genomic Sci.">
        <title>Complete genome sequence of Arcanobacterium haemolyticum type strain (11018).</title>
        <authorList>
            <person name="Yasawong M."/>
            <person name="Teshima H."/>
            <person name="Lapidus A."/>
            <person name="Nolan M."/>
            <person name="Lucas S."/>
            <person name="Glavina Del Rio T."/>
            <person name="Tice H."/>
            <person name="Cheng J."/>
            <person name="Bruce D."/>
            <person name="Detter C."/>
            <person name="Tapia R."/>
            <person name="Han C."/>
            <person name="Goodwin L."/>
            <person name="Pitluck S."/>
            <person name="Liolios K."/>
            <person name="Ivanova N."/>
            <person name="Mavromatis K."/>
            <person name="Mikhailova N."/>
            <person name="Pati A."/>
            <person name="Chen A."/>
            <person name="Palaniappan K."/>
            <person name="Land M."/>
            <person name="Hauser L."/>
            <person name="Chang Y."/>
            <person name="Jeffries C."/>
            <person name="Rohde M."/>
            <person name="Sikorski J."/>
            <person name="Pukall R."/>
            <person name="Goker M."/>
            <person name="Woyke T."/>
            <person name="Bristow J."/>
            <person name="Eisen J."/>
            <person name="Markowitz V."/>
            <person name="Hugenholtz P."/>
            <person name="Kyrpides N."/>
            <person name="Klenk H."/>
        </authorList>
    </citation>
    <scope>NUCLEOTIDE SEQUENCE [LARGE SCALE GENOMIC DNA]</scope>
    <source>
        <strain evidence="4">ATCC 9345 / DSM 20595 / CCUG 17215 / LMG 16163 / NBRC 15585 / NCTC 8452 / 11018</strain>
    </source>
</reference>
<organism evidence="3 4">
    <name type="scientific">Arcanobacterium haemolyticum (strain ATCC 9345 / DSM 20595 / CCM 5947 / CCUG 17215 / LMG 16163 / NBRC 15585 / NCTC 8452 / 11018)</name>
    <dbReference type="NCBI Taxonomy" id="644284"/>
    <lineage>
        <taxon>Bacteria</taxon>
        <taxon>Bacillati</taxon>
        <taxon>Actinomycetota</taxon>
        <taxon>Actinomycetes</taxon>
        <taxon>Actinomycetales</taxon>
        <taxon>Actinomycetaceae</taxon>
        <taxon>Arcanobacterium</taxon>
    </lineage>
</organism>
<sequence>MKTLQNSHKEPKPVKEKAVSVSAPIVTLATSEELPNLDTDERNLPDALRERGLEPRIAVWNDPSVNWEEAGTVIIRSVRDYAKYRDEFLQWSASLPRVLNSAPTIAWNSDKHYLKALEKYGLPTIPTMWLEPEQGLSKQQIHSRFPAAGDFVVKPAVASGGRGTGRYSAIDAQQRGEAVEHAMYELSRGRTVMVQRYLEEIDRQGETSLVYLNGLPAYQVEKEAMLHPRFRSAREAGVVEEVVRASHATEETWRWGERIRKALHSHIKDVNGKDELLLFNRVDIVRGDESSKEEFYVVEISLIDGSLYLSQSEANLNMFADAIQMRVDM</sequence>
<dbReference type="EMBL" id="CP002045">
    <property type="protein sequence ID" value="ADH92200.1"/>
    <property type="molecule type" value="Genomic_DNA"/>
</dbReference>
<keyword evidence="4" id="KW-1185">Reference proteome</keyword>
<dbReference type="PANTHER" id="PTHR39217:SF1">
    <property type="entry name" value="GLUTATHIONE SYNTHETASE"/>
    <property type="match status" value="1"/>
</dbReference>